<dbReference type="Pfam" id="PF00083">
    <property type="entry name" value="Sugar_tr"/>
    <property type="match status" value="1"/>
</dbReference>
<dbReference type="GO" id="GO:0016020">
    <property type="term" value="C:membrane"/>
    <property type="evidence" value="ECO:0007669"/>
    <property type="project" value="UniProtKB-SubCell"/>
</dbReference>
<feature type="transmembrane region" description="Helical" evidence="9">
    <location>
        <begin position="53"/>
        <end position="71"/>
    </location>
</feature>
<feature type="transmembrane region" description="Helical" evidence="9">
    <location>
        <begin position="456"/>
        <end position="474"/>
    </location>
</feature>
<comment type="similarity">
    <text evidence="2 7">Belongs to the major facilitator superfamily. Sugar transporter (TC 2.A.1.1) family.</text>
</comment>
<evidence type="ECO:0000256" key="5">
    <source>
        <dbReference type="ARBA" id="ARBA00022989"/>
    </source>
</evidence>
<comment type="subcellular location">
    <subcellularLocation>
        <location evidence="1">Membrane</location>
        <topology evidence="1">Multi-pass membrane protein</topology>
    </subcellularLocation>
</comment>
<dbReference type="OrthoDB" id="6612291at2759"/>
<gene>
    <name evidence="11" type="ORF">AC579_4005</name>
</gene>
<dbReference type="GO" id="GO:0005351">
    <property type="term" value="F:carbohydrate:proton symporter activity"/>
    <property type="evidence" value="ECO:0007669"/>
    <property type="project" value="TreeGrafter"/>
</dbReference>
<evidence type="ECO:0000313" key="11">
    <source>
        <dbReference type="EMBL" id="KXT14345.1"/>
    </source>
</evidence>
<feature type="transmembrane region" description="Helical" evidence="9">
    <location>
        <begin position="194"/>
        <end position="214"/>
    </location>
</feature>
<dbReference type="InterPro" id="IPR036259">
    <property type="entry name" value="MFS_trans_sf"/>
</dbReference>
<feature type="region of interest" description="Disordered" evidence="8">
    <location>
        <begin position="561"/>
        <end position="618"/>
    </location>
</feature>
<evidence type="ECO:0000256" key="4">
    <source>
        <dbReference type="ARBA" id="ARBA00022692"/>
    </source>
</evidence>
<keyword evidence="5 9" id="KW-1133">Transmembrane helix</keyword>
<evidence type="ECO:0000256" key="2">
    <source>
        <dbReference type="ARBA" id="ARBA00010992"/>
    </source>
</evidence>
<evidence type="ECO:0000256" key="8">
    <source>
        <dbReference type="SAM" id="MobiDB-lite"/>
    </source>
</evidence>
<dbReference type="PROSITE" id="PS50850">
    <property type="entry name" value="MFS"/>
    <property type="match status" value="1"/>
</dbReference>
<accession>A0A139IIB7</accession>
<evidence type="ECO:0000256" key="9">
    <source>
        <dbReference type="SAM" id="Phobius"/>
    </source>
</evidence>
<feature type="compositionally biased region" description="Polar residues" evidence="8">
    <location>
        <begin position="569"/>
        <end position="579"/>
    </location>
</feature>
<keyword evidence="6 9" id="KW-0472">Membrane</keyword>
<comment type="caution">
    <text evidence="11">The sequence shown here is derived from an EMBL/GenBank/DDBJ whole genome shotgun (WGS) entry which is preliminary data.</text>
</comment>
<keyword evidence="4 9" id="KW-0812">Transmembrane</keyword>
<feature type="domain" description="Major facilitator superfamily (MFS) profile" evidence="10">
    <location>
        <begin position="58"/>
        <end position="502"/>
    </location>
</feature>
<evidence type="ECO:0000256" key="6">
    <source>
        <dbReference type="ARBA" id="ARBA00023136"/>
    </source>
</evidence>
<dbReference type="PANTHER" id="PTHR48022:SF68">
    <property type="entry name" value="MAJOR FACILITATOR SUPERFAMILY (MFS) PROFILE DOMAIN-CONTAINING PROTEIN-RELATED"/>
    <property type="match status" value="1"/>
</dbReference>
<sequence>MLHRFPFSRCFCSRRLFEHSSPSVVASCSAAANMSATKKLMFKQDYLGLRGQPLSHAIGVVAALCFFLYGYDQGLMGGWITMPGFMREFPAMDIIDKPGNILATNLMGVTIALWNLGAFVSAMVAVFIGDEFGRKNLVCAGLVLLLLGEVIQCSSFAWGQFLVGRLIAGFGIGLNCTMMPAWQAECTKAHRRGTLLMLTAGASIAAGLTSAYWMDFAFSWLDPSSASWRVPLALQIFMIFVAGALVWYMPESPRWLILQGREDEALKVLSALNDMHPDTHEIHQEFLQIKDAVVEMAKASFSNLFQMGDYRDFHRVVLAVCLQASQQLCGINFMTQYYAAMFMNQYLWIGWKARLLAAGAGTCLFLASFVAVWCIDRICGRRPLLLFGTAGMLFCQIILTIMLRINSRASLDAGTAFVFLFCMCWAIGWQGMSWLYQAEIVPLRIRGPANALSTGANWLANFVVVLIAPIAFTTSKWRSYLIFVCTNAVILPTIYFLYPETSLRCLEEIDYIFHTANSSPRPWFDVKKIAANEPLWYGKNSEEPYDYEASEWHQRHVRISDEVKDSEGDTTTLRNSSSGKNEKSVVDGSSSDDSAPAPYVPRRTDESPRRSRSTGRGR</sequence>
<evidence type="ECO:0000256" key="1">
    <source>
        <dbReference type="ARBA" id="ARBA00004141"/>
    </source>
</evidence>
<feature type="transmembrane region" description="Helical" evidence="9">
    <location>
        <begin position="417"/>
        <end position="436"/>
    </location>
</feature>
<organism evidence="11 12">
    <name type="scientific">Pseudocercospora musae</name>
    <dbReference type="NCBI Taxonomy" id="113226"/>
    <lineage>
        <taxon>Eukaryota</taxon>
        <taxon>Fungi</taxon>
        <taxon>Dikarya</taxon>
        <taxon>Ascomycota</taxon>
        <taxon>Pezizomycotina</taxon>
        <taxon>Dothideomycetes</taxon>
        <taxon>Dothideomycetidae</taxon>
        <taxon>Mycosphaerellales</taxon>
        <taxon>Mycosphaerellaceae</taxon>
        <taxon>Pseudocercospora</taxon>
    </lineage>
</organism>
<feature type="transmembrane region" description="Helical" evidence="9">
    <location>
        <begin position="163"/>
        <end position="182"/>
    </location>
</feature>
<feature type="transmembrane region" description="Helical" evidence="9">
    <location>
        <begin position="316"/>
        <end position="335"/>
    </location>
</feature>
<dbReference type="PRINTS" id="PR00171">
    <property type="entry name" value="SUGRTRNSPORT"/>
</dbReference>
<evidence type="ECO:0000259" key="10">
    <source>
        <dbReference type="PROSITE" id="PS50850"/>
    </source>
</evidence>
<dbReference type="Gene3D" id="1.20.1250.20">
    <property type="entry name" value="MFS general substrate transporter like domains"/>
    <property type="match status" value="1"/>
</dbReference>
<dbReference type="Proteomes" id="UP000073492">
    <property type="component" value="Unassembled WGS sequence"/>
</dbReference>
<dbReference type="InterPro" id="IPR050360">
    <property type="entry name" value="MFS_Sugar_Transporters"/>
</dbReference>
<dbReference type="PANTHER" id="PTHR48022">
    <property type="entry name" value="PLASTIDIC GLUCOSE TRANSPORTER 4"/>
    <property type="match status" value="1"/>
</dbReference>
<protein>
    <recommendedName>
        <fullName evidence="10">Major facilitator superfamily (MFS) profile domain-containing protein</fullName>
    </recommendedName>
</protein>
<feature type="compositionally biased region" description="Low complexity" evidence="8">
    <location>
        <begin position="586"/>
        <end position="601"/>
    </location>
</feature>
<feature type="transmembrane region" description="Helical" evidence="9">
    <location>
        <begin position="106"/>
        <end position="128"/>
    </location>
</feature>
<evidence type="ECO:0000256" key="7">
    <source>
        <dbReference type="RuleBase" id="RU003346"/>
    </source>
</evidence>
<name>A0A139IIB7_9PEZI</name>
<feature type="transmembrane region" description="Helical" evidence="9">
    <location>
        <begin position="480"/>
        <end position="498"/>
    </location>
</feature>
<feature type="transmembrane region" description="Helical" evidence="9">
    <location>
        <begin position="384"/>
        <end position="405"/>
    </location>
</feature>
<dbReference type="EMBL" id="LFZO01000085">
    <property type="protein sequence ID" value="KXT14345.1"/>
    <property type="molecule type" value="Genomic_DNA"/>
</dbReference>
<dbReference type="InterPro" id="IPR005828">
    <property type="entry name" value="MFS_sugar_transport-like"/>
</dbReference>
<feature type="transmembrane region" description="Helical" evidence="9">
    <location>
        <begin position="355"/>
        <end position="375"/>
    </location>
</feature>
<dbReference type="InterPro" id="IPR020846">
    <property type="entry name" value="MFS_dom"/>
</dbReference>
<reference evidence="11 12" key="1">
    <citation type="submission" date="2015-07" db="EMBL/GenBank/DDBJ databases">
        <title>Comparative genomics of the Sigatoka disease complex on banana suggests a link between parallel evolutionary changes in Pseudocercospora fijiensis and Pseudocercospora eumusae and increased virulence on the banana host.</title>
        <authorList>
            <person name="Chang T.-C."/>
            <person name="Salvucci A."/>
            <person name="Crous P.W."/>
            <person name="Stergiopoulos I."/>
        </authorList>
    </citation>
    <scope>NUCLEOTIDE SEQUENCE [LARGE SCALE GENOMIC DNA]</scope>
    <source>
        <strain evidence="11 12">CBS 116634</strain>
    </source>
</reference>
<dbReference type="InterPro" id="IPR003663">
    <property type="entry name" value="Sugar/inositol_transpt"/>
</dbReference>
<keyword evidence="12" id="KW-1185">Reference proteome</keyword>
<keyword evidence="3 7" id="KW-0813">Transport</keyword>
<dbReference type="SUPFAM" id="SSF103473">
    <property type="entry name" value="MFS general substrate transporter"/>
    <property type="match status" value="1"/>
</dbReference>
<feature type="transmembrane region" description="Helical" evidence="9">
    <location>
        <begin position="226"/>
        <end position="248"/>
    </location>
</feature>
<dbReference type="AlphaFoldDB" id="A0A139IIB7"/>
<evidence type="ECO:0000313" key="12">
    <source>
        <dbReference type="Proteomes" id="UP000073492"/>
    </source>
</evidence>
<dbReference type="NCBIfam" id="TIGR00879">
    <property type="entry name" value="SP"/>
    <property type="match status" value="1"/>
</dbReference>
<proteinExistence type="inferred from homology"/>
<feature type="transmembrane region" description="Helical" evidence="9">
    <location>
        <begin position="137"/>
        <end position="157"/>
    </location>
</feature>
<evidence type="ECO:0000256" key="3">
    <source>
        <dbReference type="ARBA" id="ARBA00022448"/>
    </source>
</evidence>